<feature type="region of interest" description="Disordered" evidence="1">
    <location>
        <begin position="101"/>
        <end position="122"/>
    </location>
</feature>
<reference evidence="2 3" key="1">
    <citation type="journal article" date="2007" name="Proc. Natl. Acad. Sci. U.S.A.">
        <title>The tiny eukaryote Ostreococcus provides genomic insights into the paradox of plankton speciation.</title>
        <authorList>
            <person name="Palenik B."/>
            <person name="Grimwood J."/>
            <person name="Aerts A."/>
            <person name="Rouze P."/>
            <person name="Salamov A."/>
            <person name="Putnam N."/>
            <person name="Dupont C."/>
            <person name="Jorgensen R."/>
            <person name="Derelle E."/>
            <person name="Rombauts S."/>
            <person name="Zhou K."/>
            <person name="Otillar R."/>
            <person name="Merchant S.S."/>
            <person name="Podell S."/>
            <person name="Gaasterland T."/>
            <person name="Napoli C."/>
            <person name="Gendler K."/>
            <person name="Manuell A."/>
            <person name="Tai V."/>
            <person name="Vallon O."/>
            <person name="Piganeau G."/>
            <person name="Jancek S."/>
            <person name="Heijde M."/>
            <person name="Jabbari K."/>
            <person name="Bowler C."/>
            <person name="Lohr M."/>
            <person name="Robbens S."/>
            <person name="Werner G."/>
            <person name="Dubchak I."/>
            <person name="Pazour G.J."/>
            <person name="Ren Q."/>
            <person name="Paulsen I."/>
            <person name="Delwiche C."/>
            <person name="Schmutz J."/>
            <person name="Rokhsar D."/>
            <person name="Van de Peer Y."/>
            <person name="Moreau H."/>
            <person name="Grigoriev I.V."/>
        </authorList>
    </citation>
    <scope>NUCLEOTIDE SEQUENCE [LARGE SCALE GENOMIC DNA]</scope>
    <source>
        <strain evidence="2 3">CCE9901</strain>
    </source>
</reference>
<dbReference type="STRING" id="436017.A4S9S1"/>
<dbReference type="Proteomes" id="UP000001568">
    <property type="component" value="Chromosome 17"/>
</dbReference>
<dbReference type="GeneID" id="5006172"/>
<dbReference type="EMBL" id="CP000597">
    <property type="protein sequence ID" value="ABP00431.1"/>
    <property type="molecule type" value="Genomic_DNA"/>
</dbReference>
<feature type="compositionally biased region" description="Gly residues" evidence="1">
    <location>
        <begin position="431"/>
        <end position="442"/>
    </location>
</feature>
<evidence type="ECO:0000313" key="2">
    <source>
        <dbReference type="EMBL" id="ABP00431.1"/>
    </source>
</evidence>
<dbReference type="eggNOG" id="ENOG502R77K">
    <property type="taxonomic scope" value="Eukaryota"/>
</dbReference>
<evidence type="ECO:0000256" key="1">
    <source>
        <dbReference type="SAM" id="MobiDB-lite"/>
    </source>
</evidence>
<feature type="compositionally biased region" description="Low complexity" evidence="1">
    <location>
        <begin position="107"/>
        <end position="122"/>
    </location>
</feature>
<keyword evidence="3" id="KW-1185">Reference proteome</keyword>
<feature type="region of interest" description="Disordered" evidence="1">
    <location>
        <begin position="710"/>
        <end position="742"/>
    </location>
</feature>
<dbReference type="OrthoDB" id="20982at2759"/>
<dbReference type="GO" id="GO:0005634">
    <property type="term" value="C:nucleus"/>
    <property type="evidence" value="ECO:0007669"/>
    <property type="project" value="TreeGrafter"/>
</dbReference>
<feature type="compositionally biased region" description="Polar residues" evidence="1">
    <location>
        <begin position="807"/>
        <end position="821"/>
    </location>
</feature>
<feature type="region of interest" description="Disordered" evidence="1">
    <location>
        <begin position="791"/>
        <end position="821"/>
    </location>
</feature>
<dbReference type="OMA" id="ANMRWLA"/>
<dbReference type="HOGENOM" id="CLU_003831_0_0_1"/>
<proteinExistence type="predicted"/>
<protein>
    <submittedName>
        <fullName evidence="2">Uncharacterized protein</fullName>
    </submittedName>
</protein>
<accession>A4S9S1</accession>
<feature type="region of interest" description="Disordered" evidence="1">
    <location>
        <begin position="409"/>
        <end position="452"/>
    </location>
</feature>
<dbReference type="InterPro" id="IPR040031">
    <property type="entry name" value="Codanin-1"/>
</dbReference>
<dbReference type="PANTHER" id="PTHR28678:SF1">
    <property type="entry name" value="CODANIN-1"/>
    <property type="match status" value="1"/>
</dbReference>
<feature type="compositionally biased region" description="Low complexity" evidence="1">
    <location>
        <begin position="710"/>
        <end position="720"/>
    </location>
</feature>
<dbReference type="RefSeq" id="XP_001422114.1">
    <property type="nucleotide sequence ID" value="XM_001422077.1"/>
</dbReference>
<evidence type="ECO:0000313" key="3">
    <source>
        <dbReference type="Proteomes" id="UP000001568"/>
    </source>
</evidence>
<dbReference type="PANTHER" id="PTHR28678">
    <property type="entry name" value="CODANIN-1"/>
    <property type="match status" value="1"/>
</dbReference>
<feature type="compositionally biased region" description="Polar residues" evidence="1">
    <location>
        <begin position="721"/>
        <end position="740"/>
    </location>
</feature>
<gene>
    <name evidence="2" type="ORF">OSTLU_28295</name>
</gene>
<dbReference type="GO" id="GO:0006325">
    <property type="term" value="P:chromatin organization"/>
    <property type="evidence" value="ECO:0007669"/>
    <property type="project" value="TreeGrafter"/>
</dbReference>
<name>A4S9S1_OSTLU</name>
<dbReference type="Gramene" id="ABP00431">
    <property type="protein sequence ID" value="ABP00431"/>
    <property type="gene ID" value="OSTLU_28295"/>
</dbReference>
<sequence>MRHGGKTTSRLSIADESEFPSLASGARRNLAMALDGTASGDGKPRRVAPTPVETNGTNGARPPVGNGFHAQVTHCASPMGGARRIAPTMVSRPVDGDLSSSFTASGAATPASKPSSLSASPSSMMKRAAATATALTLERLYVNEPRPMEPIELPTPLAMLATLHAAALRAGFPLDQSPELAWLCALLGAPSDLVVETIEGSAKLVMRTGREAHAYASKVLSLVPALACALGEGALEALAESNVLASHASALHREIVRELGAVRVASGECERAYQVDGRVGSKLYGFDLLDALAKADERRGRANARPGRAIPLTENQAIEHNRERTRDAFYALLRASASRSVGLGQDASIASRARTLIANTHPANMRWLADLFVARLSQSSAVGEVDEELGNSITPARLSRLHERIVGSNAATQAPQGGRSGAGARVDGRGGRGGRGRTLGRGGGEKSTNGVTQTNGFGAEVTHTWPSFVCLFPPAQQPFVRFIETTDSHKFCVALQRSLVAALHVLDPNAHPSEDAAQSPASSSNAGQTERMLAAHAMGSFLGLLTFGFASGATSARVASNNMALQGIDLTSTLRRAGRRGELVVSAPWVLAFLRFLMWDADSLDIAHYAEALAYLRAIAASPCLDPFAVKGDFNSSRMCLRSILANGLSVNAPITTVQASTWTSNNVMGLPPPPLAVMDALPTTSKEIMQSYEDPLAIDSWGREWVPSASANASATANSQEVPDSPSESDSRIETQTAPDLSRVGVDRRYVETVCPSVDRAVRTLKQRGAIAQALVEEKEQLTKEAPRSLMHTPSQPTNVPRRMQAQPQRVEPTSVSKSTQAQDFGGVFEAKNTLSPTFGVTSPNAESALATMPSMDLKSSSTEIKHALQRAFLQNVPGLRRLVDFAVDAATLAAVDDATAAITASAVESAQEVVSAAATQAAMKYAESAKRNGTSFVSHASSVIEEAWTPEFERAVERSAMSVTRDVISSVASTAADDAGARAAAAVAALSGANTSRGGAAATGGSSAATRAACGVAADAAAFAAADRVRRNLPFELHARVASDARRLLKSALGAAKEAMSAPATEETDTQKSSSREAEYASVAASAIAAALSSASKWPAGTLLAECSSLKLLADRKADALTLSRGIKSVIECTRKVLEQDAKFIRVQTSRKKPSTHVEKPIPDSRPGEQLASMLAQLARAYVKLLLAAPQNALSKTTKAKEAEEGWGISRDEVCEGLTATLIATFTASAPALNLVSALAPPDSPDPWKRVYDEMFAGELWLAALREFPESPFAQKRIELIFAEAISKLPRRSVLRTAFLHLIDDADKRVGRLGHALAIRGAIRFCAVVAASATHDDAEEVTAIAAFAEDLRQRCEAAGENRLARRAEGAHRSLTSGSVYANIKSVATPTKS</sequence>
<feature type="region of interest" description="Disordered" evidence="1">
    <location>
        <begin position="35"/>
        <end position="64"/>
    </location>
</feature>
<dbReference type="KEGG" id="olu:OSTLU_28295"/>
<organism evidence="2 3">
    <name type="scientific">Ostreococcus lucimarinus (strain CCE9901)</name>
    <dbReference type="NCBI Taxonomy" id="436017"/>
    <lineage>
        <taxon>Eukaryota</taxon>
        <taxon>Viridiplantae</taxon>
        <taxon>Chlorophyta</taxon>
        <taxon>Mamiellophyceae</taxon>
        <taxon>Mamiellales</taxon>
        <taxon>Bathycoccaceae</taxon>
        <taxon>Ostreococcus</taxon>
    </lineage>
</organism>